<evidence type="ECO:0000256" key="3">
    <source>
        <dbReference type="ARBA" id="ARBA00023163"/>
    </source>
</evidence>
<evidence type="ECO:0000259" key="4">
    <source>
        <dbReference type="PROSITE" id="PS01124"/>
    </source>
</evidence>
<dbReference type="Pfam" id="PF12833">
    <property type="entry name" value="HTH_18"/>
    <property type="match status" value="1"/>
</dbReference>
<dbReference type="PROSITE" id="PS01124">
    <property type="entry name" value="HTH_ARAC_FAMILY_2"/>
    <property type="match status" value="1"/>
</dbReference>
<dbReference type="SMART" id="SM00342">
    <property type="entry name" value="HTH_ARAC"/>
    <property type="match status" value="1"/>
</dbReference>
<dbReference type="InterPro" id="IPR009057">
    <property type="entry name" value="Homeodomain-like_sf"/>
</dbReference>
<keyword evidence="3" id="KW-0804">Transcription</keyword>
<reference evidence="5" key="1">
    <citation type="submission" date="2021-03" db="EMBL/GenBank/DDBJ databases">
        <title>Actinotalea soli sp. nov., isolated from soil.</title>
        <authorList>
            <person name="Ping W."/>
            <person name="Zhang J."/>
        </authorList>
    </citation>
    <scope>NUCLEOTIDE SEQUENCE</scope>
    <source>
        <strain evidence="5">BY-33</strain>
    </source>
</reference>
<dbReference type="InterPro" id="IPR002818">
    <property type="entry name" value="DJ-1/PfpI"/>
</dbReference>
<gene>
    <name evidence="5" type="ORF">J4G33_12220</name>
</gene>
<keyword evidence="6" id="KW-1185">Reference proteome</keyword>
<evidence type="ECO:0000313" key="6">
    <source>
        <dbReference type="Proteomes" id="UP000664209"/>
    </source>
</evidence>
<comment type="caution">
    <text evidence="5">The sequence shown here is derived from an EMBL/GenBank/DDBJ whole genome shotgun (WGS) entry which is preliminary data.</text>
</comment>
<evidence type="ECO:0000256" key="1">
    <source>
        <dbReference type="ARBA" id="ARBA00023015"/>
    </source>
</evidence>
<dbReference type="EMBL" id="JAGEMK010000006">
    <property type="protein sequence ID" value="MBO1752569.1"/>
    <property type="molecule type" value="Genomic_DNA"/>
</dbReference>
<dbReference type="InterPro" id="IPR029062">
    <property type="entry name" value="Class_I_gatase-like"/>
</dbReference>
<dbReference type="AlphaFoldDB" id="A0A939LUW4"/>
<protein>
    <submittedName>
        <fullName evidence="5">Helix-turn-helix domain-containing protein</fullName>
    </submittedName>
</protein>
<dbReference type="Gene3D" id="3.40.50.880">
    <property type="match status" value="1"/>
</dbReference>
<proteinExistence type="predicted"/>
<accession>A0A939LUW4</accession>
<organism evidence="5 6">
    <name type="scientific">Actinotalea soli</name>
    <dbReference type="NCBI Taxonomy" id="2819234"/>
    <lineage>
        <taxon>Bacteria</taxon>
        <taxon>Bacillati</taxon>
        <taxon>Actinomycetota</taxon>
        <taxon>Actinomycetes</taxon>
        <taxon>Micrococcales</taxon>
        <taxon>Cellulomonadaceae</taxon>
        <taxon>Actinotalea</taxon>
    </lineage>
</organism>
<dbReference type="PANTHER" id="PTHR43130">
    <property type="entry name" value="ARAC-FAMILY TRANSCRIPTIONAL REGULATOR"/>
    <property type="match status" value="1"/>
</dbReference>
<feature type="domain" description="HTH araC/xylS-type" evidence="4">
    <location>
        <begin position="209"/>
        <end position="307"/>
    </location>
</feature>
<evidence type="ECO:0000256" key="2">
    <source>
        <dbReference type="ARBA" id="ARBA00023125"/>
    </source>
</evidence>
<keyword evidence="2" id="KW-0238">DNA-binding</keyword>
<keyword evidence="1" id="KW-0805">Transcription regulation</keyword>
<dbReference type="CDD" id="cd03137">
    <property type="entry name" value="GATase1_AraC_1"/>
    <property type="match status" value="1"/>
</dbReference>
<dbReference type="SUPFAM" id="SSF52317">
    <property type="entry name" value="Class I glutamine amidotransferase-like"/>
    <property type="match status" value="1"/>
</dbReference>
<dbReference type="PROSITE" id="PS00041">
    <property type="entry name" value="HTH_ARAC_FAMILY_1"/>
    <property type="match status" value="1"/>
</dbReference>
<dbReference type="InterPro" id="IPR052158">
    <property type="entry name" value="INH-QAR"/>
</dbReference>
<evidence type="ECO:0000313" key="5">
    <source>
        <dbReference type="EMBL" id="MBO1752569.1"/>
    </source>
</evidence>
<dbReference type="GO" id="GO:0043565">
    <property type="term" value="F:sequence-specific DNA binding"/>
    <property type="evidence" value="ECO:0007669"/>
    <property type="project" value="InterPro"/>
</dbReference>
<dbReference type="InterPro" id="IPR018062">
    <property type="entry name" value="HTH_AraC-typ_CS"/>
</dbReference>
<dbReference type="PANTHER" id="PTHR43130:SF3">
    <property type="entry name" value="HTH-TYPE TRANSCRIPTIONAL REGULATOR RV1931C"/>
    <property type="match status" value="1"/>
</dbReference>
<dbReference type="GO" id="GO:0003700">
    <property type="term" value="F:DNA-binding transcription factor activity"/>
    <property type="evidence" value="ECO:0007669"/>
    <property type="project" value="InterPro"/>
</dbReference>
<dbReference type="SUPFAM" id="SSF46689">
    <property type="entry name" value="Homeodomain-like"/>
    <property type="match status" value="2"/>
</dbReference>
<dbReference type="Pfam" id="PF01965">
    <property type="entry name" value="DJ-1_PfpI"/>
    <property type="match status" value="1"/>
</dbReference>
<dbReference type="RefSeq" id="WP_208056248.1">
    <property type="nucleotide sequence ID" value="NZ_JAGEMK010000006.1"/>
</dbReference>
<sequence>MHRVVVLAPQDVIAFDLATPVETLGRVVDGTGTPLYRVRIAGPDATVRSGPIDIVVPYPLAEIEDADTIVVPGRNDPTAPLDDQVRDALRHAAQRGARIASICVGALDLAQTGLLDGLRATTHWRAVALLRARHPRVEVAPEALYVDNGQLLCSAGAAAGIDLCLHLVDRDFGADIAADAARTAVVPLTREASQAQYIKNDMLGGTSLTSTLEWIEAHASEPITVADIAAAVPVSTRTLNRRFLDELGLPPSRWLIRARVRIAQGLLETTDLPIDQIASRSGLGSPSNLRARFADIVGTSPGRYRKALTTPGSLSVPE</sequence>
<dbReference type="Gene3D" id="1.10.10.60">
    <property type="entry name" value="Homeodomain-like"/>
    <property type="match status" value="1"/>
</dbReference>
<name>A0A939LUW4_9CELL</name>
<dbReference type="InterPro" id="IPR018060">
    <property type="entry name" value="HTH_AraC"/>
</dbReference>
<dbReference type="Proteomes" id="UP000664209">
    <property type="component" value="Unassembled WGS sequence"/>
</dbReference>